<dbReference type="InterPro" id="IPR008538">
    <property type="entry name" value="Uma2"/>
</dbReference>
<reference evidence="3" key="1">
    <citation type="submission" date="2023-07" db="EMBL/GenBank/DDBJ databases">
        <title>30 novel species of actinomycetes from the DSMZ collection.</title>
        <authorList>
            <person name="Nouioui I."/>
        </authorList>
    </citation>
    <scope>NUCLEOTIDE SEQUENCE [LARGE SCALE GENOMIC DNA]</scope>
    <source>
        <strain evidence="3">DSM 44918</strain>
    </source>
</reference>
<comment type="caution">
    <text evidence="2">The sequence shown here is derived from an EMBL/GenBank/DDBJ whole genome shotgun (WGS) entry which is preliminary data.</text>
</comment>
<name>A0ABU2LNP9_9ACTN</name>
<sequence length="183" mass="20382">MNPRRFELLEQARRALPTNVKVELSGDAIVMQASPPALHQRNLAIIQRQFDAHCPEGFFGSGNSDIATERVGKVRNPDLTYLPDAAVDLPQHDVPAELALIAVELVSPSNPENNWVGKLRDYPVMGVPLYLIVDPRVKTVTLFSEPENGRYRCRRDANFGETVHIPEPFGFALRTESLLPATD</sequence>
<dbReference type="GO" id="GO:0004519">
    <property type="term" value="F:endonuclease activity"/>
    <property type="evidence" value="ECO:0007669"/>
    <property type="project" value="UniProtKB-KW"/>
</dbReference>
<keyword evidence="2" id="KW-0378">Hydrolase</keyword>
<dbReference type="InterPro" id="IPR011335">
    <property type="entry name" value="Restrct_endonuc-II-like"/>
</dbReference>
<dbReference type="CDD" id="cd06260">
    <property type="entry name" value="DUF820-like"/>
    <property type="match status" value="1"/>
</dbReference>
<organism evidence="2 3">
    <name type="scientific">Streptomyces millisiae</name>
    <dbReference type="NCBI Taxonomy" id="3075542"/>
    <lineage>
        <taxon>Bacteria</taxon>
        <taxon>Bacillati</taxon>
        <taxon>Actinomycetota</taxon>
        <taxon>Actinomycetes</taxon>
        <taxon>Kitasatosporales</taxon>
        <taxon>Streptomycetaceae</taxon>
        <taxon>Streptomyces</taxon>
    </lineage>
</organism>
<feature type="domain" description="Putative restriction endonuclease" evidence="1">
    <location>
        <begin position="16"/>
        <end position="174"/>
    </location>
</feature>
<dbReference type="PANTHER" id="PTHR35400">
    <property type="entry name" value="SLR1083 PROTEIN"/>
    <property type="match status" value="1"/>
</dbReference>
<keyword evidence="2" id="KW-0255">Endonuclease</keyword>
<dbReference type="Proteomes" id="UP001183420">
    <property type="component" value="Unassembled WGS sequence"/>
</dbReference>
<evidence type="ECO:0000259" key="1">
    <source>
        <dbReference type="Pfam" id="PF05685"/>
    </source>
</evidence>
<evidence type="ECO:0000313" key="3">
    <source>
        <dbReference type="Proteomes" id="UP001183420"/>
    </source>
</evidence>
<dbReference type="EMBL" id="JAVREM010000012">
    <property type="protein sequence ID" value="MDT0319209.1"/>
    <property type="molecule type" value="Genomic_DNA"/>
</dbReference>
<dbReference type="RefSeq" id="WP_311598364.1">
    <property type="nucleotide sequence ID" value="NZ_JAVREM010000012.1"/>
</dbReference>
<dbReference type="Pfam" id="PF05685">
    <property type="entry name" value="Uma2"/>
    <property type="match status" value="1"/>
</dbReference>
<protein>
    <submittedName>
        <fullName evidence="2">Uma2 family endonuclease</fullName>
    </submittedName>
</protein>
<dbReference type="PANTHER" id="PTHR35400:SF3">
    <property type="entry name" value="SLL1072 PROTEIN"/>
    <property type="match status" value="1"/>
</dbReference>
<dbReference type="InterPro" id="IPR012296">
    <property type="entry name" value="Nuclease_put_TT1808"/>
</dbReference>
<keyword evidence="2" id="KW-0540">Nuclease</keyword>
<proteinExistence type="predicted"/>
<dbReference type="SUPFAM" id="SSF52980">
    <property type="entry name" value="Restriction endonuclease-like"/>
    <property type="match status" value="1"/>
</dbReference>
<evidence type="ECO:0000313" key="2">
    <source>
        <dbReference type="EMBL" id="MDT0319209.1"/>
    </source>
</evidence>
<accession>A0ABU2LNP9</accession>
<gene>
    <name evidence="2" type="ORF">RNC47_12765</name>
</gene>
<keyword evidence="3" id="KW-1185">Reference proteome</keyword>
<dbReference type="Gene3D" id="3.90.1570.10">
    <property type="entry name" value="tt1808, chain A"/>
    <property type="match status" value="1"/>
</dbReference>